<organism evidence="9 10">
    <name type="scientific">Rheinheimera muenzenbergensis</name>
    <dbReference type="NCBI Taxonomy" id="1193628"/>
    <lineage>
        <taxon>Bacteria</taxon>
        <taxon>Pseudomonadati</taxon>
        <taxon>Pseudomonadota</taxon>
        <taxon>Gammaproteobacteria</taxon>
        <taxon>Chromatiales</taxon>
        <taxon>Chromatiaceae</taxon>
        <taxon>Rheinheimera</taxon>
    </lineage>
</organism>
<dbReference type="InterPro" id="IPR017585">
    <property type="entry name" value="SAF_FlgA"/>
</dbReference>
<sequence length="234" mass="25800">MKKYENLIRHSLIWLCLCSSLPLYSQPESYSPEQLTTLAQQWLDAQLASDTTTVYQTDISSLDPRIGSKHCEQALDFSLSQLLTQRQNTIVIRCSDTTAWQLYAPVRIDEIVATLVLRQNISTGSMITADMLETTSRARRFVRGNLVADANAVIGAKTKRSLSMGQILTFQDLCLVCKGDVVTIAIRDNGLDVSASGIAMSDGSLGDVIPIQNRQSKRTVKAEVVAVNRVSITF</sequence>
<evidence type="ECO:0000256" key="1">
    <source>
        <dbReference type="ARBA" id="ARBA00004418"/>
    </source>
</evidence>
<dbReference type="Gene3D" id="2.30.30.760">
    <property type="match status" value="1"/>
</dbReference>
<evidence type="ECO:0000256" key="6">
    <source>
        <dbReference type="ARBA" id="ARBA00025643"/>
    </source>
</evidence>
<keyword evidence="5 7" id="KW-0574">Periplasm</keyword>
<dbReference type="Gene3D" id="3.90.1210.10">
    <property type="entry name" value="Antifreeze-like/N-acetylneuraminic acid synthase C-terminal domain"/>
    <property type="match status" value="1"/>
</dbReference>
<dbReference type="PANTHER" id="PTHR36307:SF1">
    <property type="entry name" value="FLAGELLA BASAL BODY P-RING FORMATION PROTEIN FLGA"/>
    <property type="match status" value="1"/>
</dbReference>
<keyword evidence="9" id="KW-0282">Flagellum</keyword>
<proteinExistence type="inferred from homology"/>
<comment type="function">
    <text evidence="6 7">Involved in the assembly process of the P-ring formation. It may associate with FlgF on the rod constituting a structure essential for the P-ring assembly or may act as a modulator protein for the P-ring assembly.</text>
</comment>
<protein>
    <recommendedName>
        <fullName evidence="3 7">Flagella basal body P-ring formation protein FlgA</fullName>
    </recommendedName>
</protein>
<dbReference type="Pfam" id="PF13144">
    <property type="entry name" value="ChapFlgA"/>
    <property type="match status" value="1"/>
</dbReference>
<evidence type="ECO:0000256" key="3">
    <source>
        <dbReference type="ARBA" id="ARBA00014754"/>
    </source>
</evidence>
<keyword evidence="9" id="KW-0966">Cell projection</keyword>
<feature type="chain" id="PRO_5044995726" description="Flagella basal body P-ring formation protein FlgA" evidence="7">
    <location>
        <begin position="26"/>
        <end position="234"/>
    </location>
</feature>
<comment type="caution">
    <text evidence="9">The sequence shown here is derived from an EMBL/GenBank/DDBJ whole genome shotgun (WGS) entry which is preliminary data.</text>
</comment>
<evidence type="ECO:0000256" key="7">
    <source>
        <dbReference type="RuleBase" id="RU362063"/>
    </source>
</evidence>
<feature type="signal peptide" evidence="7">
    <location>
        <begin position="1"/>
        <end position="25"/>
    </location>
</feature>
<dbReference type="InterPro" id="IPR039246">
    <property type="entry name" value="Flagellar_FlgA"/>
</dbReference>
<gene>
    <name evidence="9" type="primary">flgA</name>
    <name evidence="9" type="ORF">MN202_01755</name>
</gene>
<evidence type="ECO:0000313" key="10">
    <source>
        <dbReference type="Proteomes" id="UP001375382"/>
    </source>
</evidence>
<keyword evidence="10" id="KW-1185">Reference proteome</keyword>
<evidence type="ECO:0000259" key="8">
    <source>
        <dbReference type="SMART" id="SM00858"/>
    </source>
</evidence>
<dbReference type="RefSeq" id="WP_335734362.1">
    <property type="nucleotide sequence ID" value="NZ_JALAAR010000001.1"/>
</dbReference>
<evidence type="ECO:0000313" key="9">
    <source>
        <dbReference type="EMBL" id="MEH8015946.1"/>
    </source>
</evidence>
<feature type="domain" description="SAF" evidence="8">
    <location>
        <begin position="112"/>
        <end position="174"/>
    </location>
</feature>
<keyword evidence="7" id="KW-1005">Bacterial flagellum biogenesis</keyword>
<dbReference type="EMBL" id="JALAAR010000001">
    <property type="protein sequence ID" value="MEH8015946.1"/>
    <property type="molecule type" value="Genomic_DNA"/>
</dbReference>
<dbReference type="InterPro" id="IPR013974">
    <property type="entry name" value="SAF"/>
</dbReference>
<comment type="similarity">
    <text evidence="2 7">Belongs to the FlgA family.</text>
</comment>
<keyword evidence="9" id="KW-0969">Cilium</keyword>
<dbReference type="SMART" id="SM00858">
    <property type="entry name" value="SAF"/>
    <property type="match status" value="1"/>
</dbReference>
<evidence type="ECO:0000256" key="5">
    <source>
        <dbReference type="ARBA" id="ARBA00022764"/>
    </source>
</evidence>
<dbReference type="CDD" id="cd11614">
    <property type="entry name" value="SAF_CpaB_FlgA_like"/>
    <property type="match status" value="1"/>
</dbReference>
<reference evidence="9 10" key="1">
    <citation type="journal article" date="2023" name="Ecotoxicol. Environ. Saf.">
        <title>Mercury remediation potential of mercury-resistant strain Rheinheimera metallidurans sp. nov. isolated from a municipal waste dumping site.</title>
        <authorList>
            <person name="Yadav V."/>
            <person name="Manjhi A."/>
            <person name="Vadakedath N."/>
        </authorList>
    </citation>
    <scope>NUCLEOTIDE SEQUENCE [LARGE SCALE GENOMIC DNA]</scope>
    <source>
        <strain evidence="9 10">E-49</strain>
    </source>
</reference>
<keyword evidence="4 7" id="KW-0732">Signal</keyword>
<evidence type="ECO:0000256" key="4">
    <source>
        <dbReference type="ARBA" id="ARBA00022729"/>
    </source>
</evidence>
<dbReference type="PANTHER" id="PTHR36307">
    <property type="entry name" value="FLAGELLA BASAL BODY P-RING FORMATION PROTEIN FLGA"/>
    <property type="match status" value="1"/>
</dbReference>
<evidence type="ECO:0000256" key="2">
    <source>
        <dbReference type="ARBA" id="ARBA00010474"/>
    </source>
</evidence>
<dbReference type="Proteomes" id="UP001375382">
    <property type="component" value="Unassembled WGS sequence"/>
</dbReference>
<accession>A0ABU8C215</accession>
<comment type="subcellular location">
    <subcellularLocation>
        <location evidence="1 7">Periplasm</location>
    </subcellularLocation>
</comment>
<dbReference type="NCBIfam" id="TIGR03170">
    <property type="entry name" value="flgA_cterm"/>
    <property type="match status" value="1"/>
</dbReference>
<name>A0ABU8C215_9GAMM</name>